<dbReference type="EMBL" id="CP003422">
    <property type="protein sequence ID" value="AFH59208.1"/>
    <property type="molecule type" value="Genomic_DNA"/>
</dbReference>
<feature type="chain" id="PRO_5003625159" evidence="2">
    <location>
        <begin position="26"/>
        <end position="198"/>
    </location>
</feature>
<reference evidence="3 4" key="1">
    <citation type="submission" date="2013-06" db="EMBL/GenBank/DDBJ databases">
        <title>Complete genome sequence of Paenibacillus mucilaginosus K02.</title>
        <authorList>
            <person name="Xiao B."/>
            <person name="Sun L."/>
            <person name="Xiao L."/>
            <person name="Lian B."/>
        </authorList>
    </citation>
    <scope>NUCLEOTIDE SEQUENCE [LARGE SCALE GENOMIC DNA]</scope>
    <source>
        <strain evidence="3 4">K02</strain>
    </source>
</reference>
<feature type="signal peptide" evidence="2">
    <location>
        <begin position="1"/>
        <end position="25"/>
    </location>
</feature>
<accession>I0BA11</accession>
<dbReference type="Proteomes" id="UP000007392">
    <property type="component" value="Chromosome"/>
</dbReference>
<dbReference type="OrthoDB" id="2381664at2"/>
<dbReference type="HOGENOM" id="CLU_117097_0_0_9"/>
<gene>
    <name evidence="3" type="ORF">B2K_00425</name>
</gene>
<sequence>MKALFTKSLLLAGILSIATVYVASADGTAPGAEPGSVDDPVITKSYFDQNIANKVTDELSKQSITEAKVKELISVALAGDQSTESPGAETPTVPGSSESSTLKVVQLQPGQTLLGTAGTEIIVRSGKVLAVSDTEDGIPDVTIGKDVTAGAPVDLNHLLIVPREGRGIKPDPKSKADIYVMVRGGYTISDAADKKATP</sequence>
<organism evidence="3 4">
    <name type="scientific">Paenibacillus mucilaginosus K02</name>
    <dbReference type="NCBI Taxonomy" id="997761"/>
    <lineage>
        <taxon>Bacteria</taxon>
        <taxon>Bacillati</taxon>
        <taxon>Bacillota</taxon>
        <taxon>Bacilli</taxon>
        <taxon>Bacillales</taxon>
        <taxon>Paenibacillaceae</taxon>
        <taxon>Paenibacillus</taxon>
    </lineage>
</organism>
<feature type="region of interest" description="Disordered" evidence="1">
    <location>
        <begin position="80"/>
        <end position="100"/>
    </location>
</feature>
<evidence type="ECO:0000313" key="3">
    <source>
        <dbReference type="EMBL" id="AFH59208.1"/>
    </source>
</evidence>
<keyword evidence="2" id="KW-0732">Signal</keyword>
<dbReference type="RefSeq" id="WP_014648999.1">
    <property type="nucleotide sequence ID" value="NC_017672.3"/>
</dbReference>
<evidence type="ECO:0000256" key="2">
    <source>
        <dbReference type="SAM" id="SignalP"/>
    </source>
</evidence>
<evidence type="ECO:0000313" key="4">
    <source>
        <dbReference type="Proteomes" id="UP000007392"/>
    </source>
</evidence>
<proteinExistence type="predicted"/>
<protein>
    <submittedName>
        <fullName evidence="3">Uncharacterized protein</fullName>
    </submittedName>
</protein>
<dbReference type="KEGG" id="pmw:B2K_00425"/>
<dbReference type="AlphaFoldDB" id="I0BA11"/>
<name>I0BA11_9BACL</name>
<evidence type="ECO:0000256" key="1">
    <source>
        <dbReference type="SAM" id="MobiDB-lite"/>
    </source>
</evidence>